<dbReference type="InterPro" id="IPR015797">
    <property type="entry name" value="NUDIX_hydrolase-like_dom_sf"/>
</dbReference>
<dbReference type="PANTHER" id="PTHR11839:SF18">
    <property type="entry name" value="NUDIX HYDROLASE DOMAIN-CONTAINING PROTEIN"/>
    <property type="match status" value="1"/>
</dbReference>
<dbReference type="STRING" id="1423755.FC40_GL000864"/>
<gene>
    <name evidence="4" type="ORF">FC40_GL000864</name>
</gene>
<dbReference type="PATRIC" id="fig|1423755.3.peg.918"/>
<comment type="cofactor">
    <cofactor evidence="1">
        <name>Mg(2+)</name>
        <dbReference type="ChEBI" id="CHEBI:18420"/>
    </cofactor>
</comment>
<dbReference type="GO" id="GO:0006753">
    <property type="term" value="P:nucleoside phosphate metabolic process"/>
    <property type="evidence" value="ECO:0007669"/>
    <property type="project" value="TreeGrafter"/>
</dbReference>
<dbReference type="GO" id="GO:0019693">
    <property type="term" value="P:ribose phosphate metabolic process"/>
    <property type="evidence" value="ECO:0007669"/>
    <property type="project" value="TreeGrafter"/>
</dbReference>
<dbReference type="Proteomes" id="UP000051054">
    <property type="component" value="Unassembled WGS sequence"/>
</dbReference>
<feature type="domain" description="Nudix hydrolase" evidence="3">
    <location>
        <begin position="39"/>
        <end position="170"/>
    </location>
</feature>
<dbReference type="PROSITE" id="PS00893">
    <property type="entry name" value="NUDIX_BOX"/>
    <property type="match status" value="1"/>
</dbReference>
<organism evidence="4 5">
    <name type="scientific">Ligilactobacillus hayakitensis DSM 18933 = JCM 14209</name>
    <dbReference type="NCBI Taxonomy" id="1423755"/>
    <lineage>
        <taxon>Bacteria</taxon>
        <taxon>Bacillati</taxon>
        <taxon>Bacillota</taxon>
        <taxon>Bacilli</taxon>
        <taxon>Lactobacillales</taxon>
        <taxon>Lactobacillaceae</taxon>
        <taxon>Ligilactobacillus</taxon>
    </lineage>
</organism>
<evidence type="ECO:0000256" key="2">
    <source>
        <dbReference type="ARBA" id="ARBA00022801"/>
    </source>
</evidence>
<protein>
    <submittedName>
        <fullName evidence="4">ADP-ribose pyrophosphatase</fullName>
    </submittedName>
</protein>
<dbReference type="EMBL" id="AZGD01000090">
    <property type="protein sequence ID" value="KRM19075.1"/>
    <property type="molecule type" value="Genomic_DNA"/>
</dbReference>
<proteinExistence type="predicted"/>
<keyword evidence="2" id="KW-0378">Hydrolase</keyword>
<dbReference type="GO" id="GO:0005829">
    <property type="term" value="C:cytosol"/>
    <property type="evidence" value="ECO:0007669"/>
    <property type="project" value="TreeGrafter"/>
</dbReference>
<name>A0A0R1WVQ7_9LACO</name>
<dbReference type="SUPFAM" id="SSF55811">
    <property type="entry name" value="Nudix"/>
    <property type="match status" value="1"/>
</dbReference>
<dbReference type="CDD" id="cd03424">
    <property type="entry name" value="NUDIX_ADPRase_Nudt5_UGPPase_Nudt14"/>
    <property type="match status" value="1"/>
</dbReference>
<reference evidence="4 5" key="1">
    <citation type="journal article" date="2015" name="Genome Announc.">
        <title>Expanding the biotechnology potential of lactobacilli through comparative genomics of 213 strains and associated genera.</title>
        <authorList>
            <person name="Sun Z."/>
            <person name="Harris H.M."/>
            <person name="McCann A."/>
            <person name="Guo C."/>
            <person name="Argimon S."/>
            <person name="Zhang W."/>
            <person name="Yang X."/>
            <person name="Jeffery I.B."/>
            <person name="Cooney J.C."/>
            <person name="Kagawa T.F."/>
            <person name="Liu W."/>
            <person name="Song Y."/>
            <person name="Salvetti E."/>
            <person name="Wrobel A."/>
            <person name="Rasinkangas P."/>
            <person name="Parkhill J."/>
            <person name="Rea M.C."/>
            <person name="O'Sullivan O."/>
            <person name="Ritari J."/>
            <person name="Douillard F.P."/>
            <person name="Paul Ross R."/>
            <person name="Yang R."/>
            <person name="Briner A.E."/>
            <person name="Felis G.E."/>
            <person name="de Vos W.M."/>
            <person name="Barrangou R."/>
            <person name="Klaenhammer T.R."/>
            <person name="Caufield P.W."/>
            <person name="Cui Y."/>
            <person name="Zhang H."/>
            <person name="O'Toole P.W."/>
        </authorList>
    </citation>
    <scope>NUCLEOTIDE SEQUENCE [LARGE SCALE GENOMIC DNA]</scope>
    <source>
        <strain evidence="4 5">DSM 18933</strain>
    </source>
</reference>
<dbReference type="InterPro" id="IPR020084">
    <property type="entry name" value="NUDIX_hydrolase_CS"/>
</dbReference>
<dbReference type="PROSITE" id="PS51462">
    <property type="entry name" value="NUDIX"/>
    <property type="match status" value="1"/>
</dbReference>
<evidence type="ECO:0000259" key="3">
    <source>
        <dbReference type="PROSITE" id="PS51462"/>
    </source>
</evidence>
<dbReference type="RefSeq" id="WP_025021658.1">
    <property type="nucleotide sequence ID" value="NZ_AZGD01000090.1"/>
</dbReference>
<dbReference type="InterPro" id="IPR000086">
    <property type="entry name" value="NUDIX_hydrolase_dom"/>
</dbReference>
<dbReference type="GO" id="GO:0016787">
    <property type="term" value="F:hydrolase activity"/>
    <property type="evidence" value="ECO:0007669"/>
    <property type="project" value="UniProtKB-KW"/>
</dbReference>
<dbReference type="Gene3D" id="3.90.79.10">
    <property type="entry name" value="Nucleoside Triphosphate Pyrophosphohydrolase"/>
    <property type="match status" value="1"/>
</dbReference>
<sequence>MNLEEKVKKVEHIFDGVVVDLDVETVELPNGKTAKREIIRHQGAVAVIAITSENKMVFIRQWRAPLGQETLEVPAGKIEPNEDPSITAMRELNEETRFEADKMEFLNSFYTSPGFADEKMYLYHAINLKPVTNKLPQDEDEFLELVELSLPEVEVEISKGTICDSKTLISILYWKMMQ</sequence>
<comment type="caution">
    <text evidence="4">The sequence shown here is derived from an EMBL/GenBank/DDBJ whole genome shotgun (WGS) entry which is preliminary data.</text>
</comment>
<dbReference type="PANTHER" id="PTHR11839">
    <property type="entry name" value="UDP/ADP-SUGAR PYROPHOSPHATASE"/>
    <property type="match status" value="1"/>
</dbReference>
<dbReference type="AlphaFoldDB" id="A0A0R1WVQ7"/>
<dbReference type="FunFam" id="3.90.79.10:FF:000024">
    <property type="entry name" value="ADP-ribose pyrophosphatase"/>
    <property type="match status" value="1"/>
</dbReference>
<evidence type="ECO:0000256" key="1">
    <source>
        <dbReference type="ARBA" id="ARBA00001946"/>
    </source>
</evidence>
<dbReference type="Pfam" id="PF00293">
    <property type="entry name" value="NUDIX"/>
    <property type="match status" value="1"/>
</dbReference>
<keyword evidence="5" id="KW-1185">Reference proteome</keyword>
<evidence type="ECO:0000313" key="4">
    <source>
        <dbReference type="EMBL" id="KRM19075.1"/>
    </source>
</evidence>
<dbReference type="eggNOG" id="COG0494">
    <property type="taxonomic scope" value="Bacteria"/>
</dbReference>
<accession>A0A0R1WVQ7</accession>
<dbReference type="OrthoDB" id="9806150at2"/>
<evidence type="ECO:0000313" key="5">
    <source>
        <dbReference type="Proteomes" id="UP000051054"/>
    </source>
</evidence>